<evidence type="ECO:0000256" key="3">
    <source>
        <dbReference type="ARBA" id="ARBA00023157"/>
    </source>
</evidence>
<dbReference type="SMART" id="SM00409">
    <property type="entry name" value="IG"/>
    <property type="match status" value="3"/>
</dbReference>
<dbReference type="GO" id="GO:0005886">
    <property type="term" value="C:plasma membrane"/>
    <property type="evidence" value="ECO:0007669"/>
    <property type="project" value="TreeGrafter"/>
</dbReference>
<dbReference type="SMART" id="SM00408">
    <property type="entry name" value="IGc2"/>
    <property type="match status" value="1"/>
</dbReference>
<evidence type="ECO:0000313" key="10">
    <source>
        <dbReference type="RefSeq" id="XP_022304400.1"/>
    </source>
</evidence>
<dbReference type="InterPro" id="IPR007110">
    <property type="entry name" value="Ig-like_dom"/>
</dbReference>
<keyword evidence="4" id="KW-0325">Glycoprotein</keyword>
<dbReference type="InterPro" id="IPR003599">
    <property type="entry name" value="Ig_sub"/>
</dbReference>
<evidence type="ECO:0000256" key="7">
    <source>
        <dbReference type="SAM" id="SignalP"/>
    </source>
</evidence>
<evidence type="ECO:0000256" key="4">
    <source>
        <dbReference type="ARBA" id="ARBA00023180"/>
    </source>
</evidence>
<dbReference type="GO" id="GO:0098609">
    <property type="term" value="P:cell-cell adhesion"/>
    <property type="evidence" value="ECO:0007669"/>
    <property type="project" value="TreeGrafter"/>
</dbReference>
<keyword evidence="7" id="KW-0732">Signal</keyword>
<keyword evidence="5" id="KW-0393">Immunoglobulin domain</keyword>
<dbReference type="AlphaFoldDB" id="A0A8B8BM45"/>
<dbReference type="GO" id="GO:0005911">
    <property type="term" value="C:cell-cell junction"/>
    <property type="evidence" value="ECO:0007669"/>
    <property type="project" value="TreeGrafter"/>
</dbReference>
<evidence type="ECO:0000313" key="9">
    <source>
        <dbReference type="Proteomes" id="UP000694844"/>
    </source>
</evidence>
<dbReference type="GO" id="GO:0050839">
    <property type="term" value="F:cell adhesion molecule binding"/>
    <property type="evidence" value="ECO:0007669"/>
    <property type="project" value="TreeGrafter"/>
</dbReference>
<evidence type="ECO:0000259" key="8">
    <source>
        <dbReference type="PROSITE" id="PS50835"/>
    </source>
</evidence>
<feature type="domain" description="Ig-like" evidence="8">
    <location>
        <begin position="216"/>
        <end position="316"/>
    </location>
</feature>
<dbReference type="PANTHER" id="PTHR11640:SF164">
    <property type="entry name" value="MAM DOMAIN-CONTAINING GLYCOSYLPHOSPHATIDYLINOSITOL ANCHOR PROTEIN 1"/>
    <property type="match status" value="1"/>
</dbReference>
<dbReference type="InterPro" id="IPR013783">
    <property type="entry name" value="Ig-like_fold"/>
</dbReference>
<feature type="transmembrane region" description="Helical" evidence="6">
    <location>
        <begin position="536"/>
        <end position="558"/>
    </location>
</feature>
<protein>
    <submittedName>
        <fullName evidence="10">Neural cell adhesion molecule 2-like</fullName>
    </submittedName>
</protein>
<dbReference type="OrthoDB" id="6112154at2759"/>
<evidence type="ECO:0000256" key="6">
    <source>
        <dbReference type="SAM" id="Phobius"/>
    </source>
</evidence>
<organism evidence="9 10">
    <name type="scientific">Crassostrea virginica</name>
    <name type="common">Eastern oyster</name>
    <dbReference type="NCBI Taxonomy" id="6565"/>
    <lineage>
        <taxon>Eukaryota</taxon>
        <taxon>Metazoa</taxon>
        <taxon>Spiralia</taxon>
        <taxon>Lophotrochozoa</taxon>
        <taxon>Mollusca</taxon>
        <taxon>Bivalvia</taxon>
        <taxon>Autobranchia</taxon>
        <taxon>Pteriomorphia</taxon>
        <taxon>Ostreida</taxon>
        <taxon>Ostreoidea</taxon>
        <taxon>Ostreidae</taxon>
        <taxon>Crassostrea</taxon>
    </lineage>
</organism>
<dbReference type="Proteomes" id="UP000694844">
    <property type="component" value="Chromosome 9"/>
</dbReference>
<comment type="subcellular location">
    <subcellularLocation>
        <location evidence="1">Membrane</location>
        <topology evidence="1">Single-pass type I membrane protein</topology>
    </subcellularLocation>
</comment>
<proteinExistence type="predicted"/>
<feature type="signal peptide" evidence="7">
    <location>
        <begin position="1"/>
        <end position="20"/>
    </location>
</feature>
<feature type="chain" id="PRO_5034933926" evidence="7">
    <location>
        <begin position="21"/>
        <end position="678"/>
    </location>
</feature>
<keyword evidence="6" id="KW-1133">Transmembrane helix</keyword>
<dbReference type="SUPFAM" id="SSF48726">
    <property type="entry name" value="Immunoglobulin"/>
    <property type="match status" value="3"/>
</dbReference>
<dbReference type="Pfam" id="PF13927">
    <property type="entry name" value="Ig_3"/>
    <property type="match status" value="1"/>
</dbReference>
<keyword evidence="6" id="KW-0812">Transmembrane</keyword>
<dbReference type="PROSITE" id="PS50835">
    <property type="entry name" value="IG_LIKE"/>
    <property type="match status" value="2"/>
</dbReference>
<dbReference type="InterPro" id="IPR036179">
    <property type="entry name" value="Ig-like_dom_sf"/>
</dbReference>
<reference evidence="10" key="1">
    <citation type="submission" date="2025-08" db="UniProtKB">
        <authorList>
            <consortium name="RefSeq"/>
        </authorList>
    </citation>
    <scope>IDENTIFICATION</scope>
    <source>
        <tissue evidence="10">Whole sample</tissue>
    </source>
</reference>
<evidence type="ECO:0000256" key="5">
    <source>
        <dbReference type="ARBA" id="ARBA00023319"/>
    </source>
</evidence>
<dbReference type="Gene3D" id="2.60.40.10">
    <property type="entry name" value="Immunoglobulins"/>
    <property type="match status" value="2"/>
</dbReference>
<name>A0A8B8BM45_CRAVI</name>
<keyword evidence="3" id="KW-1015">Disulfide bond</keyword>
<accession>A0A8B8BM45</accession>
<keyword evidence="2 6" id="KW-0472">Membrane</keyword>
<sequence>MRILIFILPILSEFIYMVHSNESVSNVTCIYGKPVSVNCTIPDAWTSVKIKVKDEVGYKFALFNGSTCHVPSYARDNFATSCQGNTLTIQILRPKDTAIWQCTFSSSVKEVYVNSTKVIVQAEMPVVSLRQDIYVITEGSHLTIPCEFTGAPISNVTWERRNDIIRWSHRQSESLNLTLRNISRDMEGNYTCSVAVDYERTYTDSKTLTLVVKYPPSLRPDSTLVVSEGQPIVFIPCGIVENGFPGNYTVMRWQHFVSNSLIRNLTTENYSIHPVNSTFTLILKSVSFNDTGSYKCEIGNGVPDLKGSMEQTTRIDLIVKSPPHILQKDAGYHGEIGKVFSVLFQFVGFPNMSLKINVQEKGNSPSFNVSIVHEYVEISMHDTVLNVNGTSIEMDFGVIKDWFNTTYELIAENSMGTKKHTFFVDSHDFPRKPYHVHFKAFEKTAMLEWEAVIPDLDKHFDIIVKNLSGTDNLYTIQGTNSQHYEYHLTNLVPQSNIIQICNTNDIGRNCTTTFKIKTFQEVELDENQMLTSDPNLLVILLSCGLIALVFVGFVVINLRCYNGYNRRRGRKIRLGRLDTVTRDLLEGPTGLGDIYNSERDEHAYISPEWGVSVDRAESPSCLCTASCQSKVEVNEYASVEDSAIARVVQARGQGGEWGESSGGYCEIKHQKTVKYVKK</sequence>
<dbReference type="GeneID" id="111111613"/>
<evidence type="ECO:0000256" key="1">
    <source>
        <dbReference type="ARBA" id="ARBA00004479"/>
    </source>
</evidence>
<dbReference type="InterPro" id="IPR003598">
    <property type="entry name" value="Ig_sub2"/>
</dbReference>
<feature type="domain" description="Ig-like" evidence="8">
    <location>
        <begin position="125"/>
        <end position="209"/>
    </location>
</feature>
<dbReference type="PANTHER" id="PTHR11640">
    <property type="entry name" value="NEPHRIN"/>
    <property type="match status" value="1"/>
</dbReference>
<dbReference type="InterPro" id="IPR051275">
    <property type="entry name" value="Cell_adhesion_signaling"/>
</dbReference>
<dbReference type="RefSeq" id="XP_022304400.1">
    <property type="nucleotide sequence ID" value="XM_022448692.1"/>
</dbReference>
<evidence type="ECO:0000256" key="2">
    <source>
        <dbReference type="ARBA" id="ARBA00023136"/>
    </source>
</evidence>
<gene>
    <name evidence="10" type="primary">LOC111111613</name>
</gene>
<keyword evidence="9" id="KW-1185">Reference proteome</keyword>
<dbReference type="KEGG" id="cvn:111111613"/>